<dbReference type="RefSeq" id="WP_089679428.1">
    <property type="nucleotide sequence ID" value="NZ_FNFO01000002.1"/>
</dbReference>
<dbReference type="Gene3D" id="2.40.50.100">
    <property type="match status" value="1"/>
</dbReference>
<evidence type="ECO:0000256" key="4">
    <source>
        <dbReference type="ARBA" id="ARBA00023136"/>
    </source>
</evidence>
<dbReference type="InterPro" id="IPR058792">
    <property type="entry name" value="Beta-barrel_RND_2"/>
</dbReference>
<feature type="domain" description="CusB-like beta-barrel" evidence="9">
    <location>
        <begin position="282"/>
        <end position="323"/>
    </location>
</feature>
<dbReference type="InterPro" id="IPR050739">
    <property type="entry name" value="MFP"/>
</dbReference>
<dbReference type="AlphaFoldDB" id="A0A1G8ZVK0"/>
<dbReference type="GO" id="GO:0016020">
    <property type="term" value="C:membrane"/>
    <property type="evidence" value="ECO:0007669"/>
    <property type="project" value="UniProtKB-SubCell"/>
</dbReference>
<dbReference type="OrthoDB" id="9811754at2"/>
<evidence type="ECO:0000256" key="5">
    <source>
        <dbReference type="SAM" id="Coils"/>
    </source>
</evidence>
<evidence type="ECO:0000256" key="1">
    <source>
        <dbReference type="ARBA" id="ARBA00004167"/>
    </source>
</evidence>
<evidence type="ECO:0000259" key="8">
    <source>
        <dbReference type="Pfam" id="PF25917"/>
    </source>
</evidence>
<dbReference type="PANTHER" id="PTHR30386">
    <property type="entry name" value="MEMBRANE FUSION SUBUNIT OF EMRAB-TOLC MULTIDRUG EFFLUX PUMP"/>
    <property type="match status" value="1"/>
</dbReference>
<feature type="region of interest" description="Disordered" evidence="6">
    <location>
        <begin position="1"/>
        <end position="20"/>
    </location>
</feature>
<feature type="transmembrane region" description="Helical" evidence="7">
    <location>
        <begin position="28"/>
        <end position="49"/>
    </location>
</feature>
<protein>
    <submittedName>
        <fullName evidence="10">Membrane fusion protein, multidrug efflux system</fullName>
    </submittedName>
</protein>
<comment type="subcellular location">
    <subcellularLocation>
        <location evidence="1">Membrane</location>
        <topology evidence="1">Single-pass membrane protein</topology>
    </subcellularLocation>
</comment>
<evidence type="ECO:0000256" key="2">
    <source>
        <dbReference type="ARBA" id="ARBA00022692"/>
    </source>
</evidence>
<sequence>METTVQSNTTANKTAPATEEKGRKKKPYFGIILGVLVALGAVFGIYRYVHGLHHETTDDAQIEANISPVIARTSGYVKELRVDDNQYVHKGDTLVVLDDRETSIRVMNAQAAYDNALASLDVSQSGVPSATANLQTVRANVAAADAALAAARVDYNRATQDLQRYQNLIKDHSVTQREFEQIQATQQAAAKNLERLEQQYNATKSQTVAAGTEVTAAERRISVAQSVVEQRKAELDLAKLQHSYCWITAPEDGTVSRRNVQVGQLMQAGQTAFALVADNEKWVVANFKETQLENVRPGQEVSIEVDAFPGEEFHGKVESFSPATGAKFSLLPPDNATGNFVKIVQRVPVKIVLTDTTEKMQLLRAGMNVEADVHLN</sequence>
<evidence type="ECO:0000313" key="11">
    <source>
        <dbReference type="Proteomes" id="UP000198510"/>
    </source>
</evidence>
<feature type="compositionally biased region" description="Polar residues" evidence="6">
    <location>
        <begin position="1"/>
        <end position="15"/>
    </location>
</feature>
<name>A0A1G8ZVK0_9BACT</name>
<dbReference type="STRING" id="1075417.SAMN05421823_102102"/>
<dbReference type="PANTHER" id="PTHR30386:SF26">
    <property type="entry name" value="TRANSPORT PROTEIN COMB"/>
    <property type="match status" value="1"/>
</dbReference>
<evidence type="ECO:0000256" key="3">
    <source>
        <dbReference type="ARBA" id="ARBA00022989"/>
    </source>
</evidence>
<keyword evidence="2 7" id="KW-0812">Transmembrane</keyword>
<keyword evidence="4 7" id="KW-0472">Membrane</keyword>
<organism evidence="10 11">
    <name type="scientific">Catalinimonas alkaloidigena</name>
    <dbReference type="NCBI Taxonomy" id="1075417"/>
    <lineage>
        <taxon>Bacteria</taxon>
        <taxon>Pseudomonadati</taxon>
        <taxon>Bacteroidota</taxon>
        <taxon>Cytophagia</taxon>
        <taxon>Cytophagales</taxon>
        <taxon>Catalimonadaceae</taxon>
        <taxon>Catalinimonas</taxon>
    </lineage>
</organism>
<evidence type="ECO:0000256" key="7">
    <source>
        <dbReference type="SAM" id="Phobius"/>
    </source>
</evidence>
<dbReference type="EMBL" id="FNFO01000002">
    <property type="protein sequence ID" value="SDK19098.1"/>
    <property type="molecule type" value="Genomic_DNA"/>
</dbReference>
<evidence type="ECO:0000313" key="10">
    <source>
        <dbReference type="EMBL" id="SDK19098.1"/>
    </source>
</evidence>
<dbReference type="PRINTS" id="PR01490">
    <property type="entry name" value="RTXTOXIND"/>
</dbReference>
<feature type="coiled-coil region" evidence="5">
    <location>
        <begin position="148"/>
        <end position="206"/>
    </location>
</feature>
<dbReference type="Proteomes" id="UP000198510">
    <property type="component" value="Unassembled WGS sequence"/>
</dbReference>
<proteinExistence type="predicted"/>
<keyword evidence="3 7" id="KW-1133">Transmembrane helix</keyword>
<dbReference type="Pfam" id="PF25954">
    <property type="entry name" value="Beta-barrel_RND_2"/>
    <property type="match status" value="1"/>
</dbReference>
<evidence type="ECO:0000259" key="9">
    <source>
        <dbReference type="Pfam" id="PF25954"/>
    </source>
</evidence>
<dbReference type="GO" id="GO:0055085">
    <property type="term" value="P:transmembrane transport"/>
    <property type="evidence" value="ECO:0007669"/>
    <property type="project" value="InterPro"/>
</dbReference>
<dbReference type="Pfam" id="PF25917">
    <property type="entry name" value="BSH_RND"/>
    <property type="match status" value="1"/>
</dbReference>
<dbReference type="SUPFAM" id="SSF111369">
    <property type="entry name" value="HlyD-like secretion proteins"/>
    <property type="match status" value="2"/>
</dbReference>
<keyword evidence="11" id="KW-1185">Reference proteome</keyword>
<gene>
    <name evidence="10" type="ORF">SAMN05421823_102102</name>
</gene>
<feature type="domain" description="Multidrug resistance protein MdtA-like barrel-sandwich hybrid" evidence="8">
    <location>
        <begin position="69"/>
        <end position="276"/>
    </location>
</feature>
<accession>A0A1G8ZVK0</accession>
<dbReference type="InterPro" id="IPR058625">
    <property type="entry name" value="MdtA-like_BSH"/>
</dbReference>
<reference evidence="10 11" key="1">
    <citation type="submission" date="2016-10" db="EMBL/GenBank/DDBJ databases">
        <authorList>
            <person name="de Groot N.N."/>
        </authorList>
    </citation>
    <scope>NUCLEOTIDE SEQUENCE [LARGE SCALE GENOMIC DNA]</scope>
    <source>
        <strain evidence="10 11">DSM 25186</strain>
    </source>
</reference>
<evidence type="ECO:0000256" key="6">
    <source>
        <dbReference type="SAM" id="MobiDB-lite"/>
    </source>
</evidence>
<dbReference type="Gene3D" id="2.40.30.170">
    <property type="match status" value="1"/>
</dbReference>
<keyword evidence="5" id="KW-0175">Coiled coil</keyword>
<dbReference type="Gene3D" id="1.10.287.470">
    <property type="entry name" value="Helix hairpin bin"/>
    <property type="match status" value="1"/>
</dbReference>